<evidence type="ECO:0000313" key="5">
    <source>
        <dbReference type="Proteomes" id="UP001149411"/>
    </source>
</evidence>
<dbReference type="EMBL" id="RKLV01000008">
    <property type="protein sequence ID" value="MCX2819442.1"/>
    <property type="molecule type" value="Genomic_DNA"/>
</dbReference>
<dbReference type="PANTHER" id="PTHR43546:SF3">
    <property type="entry name" value="UPF0173 METAL-DEPENDENT HYDROLASE MJ1163"/>
    <property type="match status" value="1"/>
</dbReference>
<dbReference type="PANTHER" id="PTHR43546">
    <property type="entry name" value="UPF0173 METAL-DEPENDENT HYDROLASE MJ1163-RELATED"/>
    <property type="match status" value="1"/>
</dbReference>
<reference evidence="4" key="1">
    <citation type="submission" date="2022-09" db="EMBL/GenBank/DDBJ databases">
        <title>Haloadaptaus new haloarchaeum isolated from saline soil.</title>
        <authorList>
            <person name="Duran-Viseras A."/>
            <person name="Sanchez-Porro C."/>
            <person name="Ventosa A."/>
        </authorList>
    </citation>
    <scope>NUCLEOTIDE SEQUENCE</scope>
    <source>
        <strain evidence="4">F3-133</strain>
    </source>
</reference>
<sequence length="223" mass="23687">MRVTWHGHSFFELEAGGATVLVDPFLEGNPGTDAEPGDFDADVVAVTHGHHDHAGDAPLFDAPVVCQPELAECYGERGVDATGMNIGGTYEEAGVGFTMTKAFHSSGAPDDGGFDRYAGTPAGFVVDDGETRFYHAGDTSLFGDMKTVIRDVYAPDAAAVPIGDHFTMDPGDAVKAVGWLGVDDAFPMHYDTFPPIEQDPDGFARRVDDATVHVPEPDETVVL</sequence>
<evidence type="ECO:0000256" key="1">
    <source>
        <dbReference type="ARBA" id="ARBA00022801"/>
    </source>
</evidence>
<proteinExistence type="inferred from homology"/>
<keyword evidence="1 2" id="KW-0378">Hydrolase</keyword>
<dbReference type="InterPro" id="IPR036866">
    <property type="entry name" value="RibonucZ/Hydroxyglut_hydro"/>
</dbReference>
<comment type="similarity">
    <text evidence="2">Belongs to the UPF0173 family.</text>
</comment>
<evidence type="ECO:0000313" key="4">
    <source>
        <dbReference type="EMBL" id="MCX2819442.1"/>
    </source>
</evidence>
<dbReference type="Gene3D" id="3.60.15.10">
    <property type="entry name" value="Ribonuclease Z/Hydroxyacylglutathione hydrolase-like"/>
    <property type="match status" value="1"/>
</dbReference>
<protein>
    <recommendedName>
        <fullName evidence="2">UPF0173 metal-dependent hydrolase EGH25_08775</fullName>
    </recommendedName>
</protein>
<dbReference type="Proteomes" id="UP001149411">
    <property type="component" value="Unassembled WGS sequence"/>
</dbReference>
<dbReference type="AlphaFoldDB" id="A0A9Q4GH46"/>
<organism evidence="4 5">
    <name type="scientific">Halorutilus salinus</name>
    <dbReference type="NCBI Taxonomy" id="2487751"/>
    <lineage>
        <taxon>Archaea</taxon>
        <taxon>Methanobacteriati</taxon>
        <taxon>Methanobacteriota</taxon>
        <taxon>Stenosarchaea group</taxon>
        <taxon>Halobacteria</taxon>
        <taxon>Halorutilales</taxon>
        <taxon>Halorutilaceae</taxon>
        <taxon>Halorutilus</taxon>
    </lineage>
</organism>
<dbReference type="InterPro" id="IPR050114">
    <property type="entry name" value="UPF0173_UPF0282_UlaG_hydrolase"/>
</dbReference>
<dbReference type="SMART" id="SM00849">
    <property type="entry name" value="Lactamase_B"/>
    <property type="match status" value="1"/>
</dbReference>
<evidence type="ECO:0000259" key="3">
    <source>
        <dbReference type="SMART" id="SM00849"/>
    </source>
</evidence>
<dbReference type="InterPro" id="IPR022877">
    <property type="entry name" value="UPF0173"/>
</dbReference>
<dbReference type="NCBIfam" id="NF001911">
    <property type="entry name" value="PRK00685.1"/>
    <property type="match status" value="1"/>
</dbReference>
<dbReference type="HAMAP" id="MF_00457">
    <property type="entry name" value="UPF0173"/>
    <property type="match status" value="1"/>
</dbReference>
<name>A0A9Q4GH46_9EURY</name>
<dbReference type="GO" id="GO:0016787">
    <property type="term" value="F:hydrolase activity"/>
    <property type="evidence" value="ECO:0007669"/>
    <property type="project" value="UniProtKB-UniRule"/>
</dbReference>
<keyword evidence="5" id="KW-1185">Reference proteome</keyword>
<evidence type="ECO:0000256" key="2">
    <source>
        <dbReference type="HAMAP-Rule" id="MF_00457"/>
    </source>
</evidence>
<feature type="domain" description="Metallo-beta-lactamase" evidence="3">
    <location>
        <begin position="7"/>
        <end position="189"/>
    </location>
</feature>
<dbReference type="Pfam" id="PF12706">
    <property type="entry name" value="Lactamase_B_2"/>
    <property type="match status" value="1"/>
</dbReference>
<dbReference type="SUPFAM" id="SSF56281">
    <property type="entry name" value="Metallo-hydrolase/oxidoreductase"/>
    <property type="match status" value="1"/>
</dbReference>
<comment type="caution">
    <text evidence="4">The sequence shown here is derived from an EMBL/GenBank/DDBJ whole genome shotgun (WGS) entry which is preliminary data.</text>
</comment>
<dbReference type="InterPro" id="IPR001279">
    <property type="entry name" value="Metallo-B-lactamas"/>
</dbReference>
<gene>
    <name evidence="4" type="ORF">EGH25_08775</name>
</gene>
<dbReference type="RefSeq" id="WP_266087702.1">
    <property type="nucleotide sequence ID" value="NZ_RKLV01000008.1"/>
</dbReference>
<accession>A0A9Q4GH46</accession>